<dbReference type="GO" id="GO:0008168">
    <property type="term" value="F:methyltransferase activity"/>
    <property type="evidence" value="ECO:0007669"/>
    <property type="project" value="UniProtKB-KW"/>
</dbReference>
<dbReference type="Gene3D" id="3.40.50.150">
    <property type="entry name" value="Vaccinia Virus protein VP39"/>
    <property type="match status" value="1"/>
</dbReference>
<dbReference type="PANTHER" id="PTHR43861">
    <property type="entry name" value="TRANS-ACONITATE 2-METHYLTRANSFERASE-RELATED"/>
    <property type="match status" value="1"/>
</dbReference>
<evidence type="ECO:0000313" key="2">
    <source>
        <dbReference type="Proteomes" id="UP001526426"/>
    </source>
</evidence>
<sequence length="289" mass="33083">MKTCNNCHYQFSSKNWTCPACGYAPSYLEGYLSFAPELAAMSEGFEAKFFPQLAKLESKNFWFRSRNHLIIHTIKHYFPKAQSFLEIGCGTGFVLQAIERKIPYLTLFGSEIFCTGLEFASKRLHKTTLLQMDACKIPFFQEFDLIGAFDVLEHIRHDQEALKQIYQATKPRGGIILTVPQHPWLWSQADDYAHHFRRYCAIELHQKVENAGFQVIAKTSFVSLILPLMLISRWRYRTSKVNYNPLSELEINPLINTVLESLLNVERSLLNLGVSLPVGGSLLLVAQKS</sequence>
<name>A0ABT3LAI1_9CYAN</name>
<gene>
    <name evidence="1" type="ORF">K4A83_19850</name>
</gene>
<dbReference type="PANTHER" id="PTHR43861:SF6">
    <property type="entry name" value="METHYLTRANSFERASE TYPE 11"/>
    <property type="match status" value="1"/>
</dbReference>
<dbReference type="Pfam" id="PF13489">
    <property type="entry name" value="Methyltransf_23"/>
    <property type="match status" value="1"/>
</dbReference>
<dbReference type="InterPro" id="IPR029063">
    <property type="entry name" value="SAM-dependent_MTases_sf"/>
</dbReference>
<keyword evidence="2" id="KW-1185">Reference proteome</keyword>
<organism evidence="1 2">
    <name type="scientific">Spirulina subsalsa FACHB-351</name>
    <dbReference type="NCBI Taxonomy" id="234711"/>
    <lineage>
        <taxon>Bacteria</taxon>
        <taxon>Bacillati</taxon>
        <taxon>Cyanobacteriota</taxon>
        <taxon>Cyanophyceae</taxon>
        <taxon>Spirulinales</taxon>
        <taxon>Spirulinaceae</taxon>
        <taxon>Spirulina</taxon>
    </lineage>
</organism>
<accession>A0ABT3LAI1</accession>
<protein>
    <submittedName>
        <fullName evidence="1">Class I SAM-dependent methyltransferase</fullName>
    </submittedName>
</protein>
<reference evidence="1 2" key="1">
    <citation type="submission" date="2021-08" db="EMBL/GenBank/DDBJ databases">
        <title>Draft genome sequence of Spirulina subsalsa with high tolerance to salinity and hype-accumulation of phycocyanin.</title>
        <authorList>
            <person name="Pei H."/>
            <person name="Jiang L."/>
        </authorList>
    </citation>
    <scope>NUCLEOTIDE SEQUENCE [LARGE SCALE GENOMIC DNA]</scope>
    <source>
        <strain evidence="1 2">FACHB-351</strain>
    </source>
</reference>
<keyword evidence="1" id="KW-0808">Transferase</keyword>
<keyword evidence="1" id="KW-0489">Methyltransferase</keyword>
<dbReference type="EMBL" id="JAIHOM010000144">
    <property type="protein sequence ID" value="MCW6038509.1"/>
    <property type="molecule type" value="Genomic_DNA"/>
</dbReference>
<dbReference type="CDD" id="cd02440">
    <property type="entry name" value="AdoMet_MTases"/>
    <property type="match status" value="1"/>
</dbReference>
<dbReference type="RefSeq" id="WP_265266418.1">
    <property type="nucleotide sequence ID" value="NZ_JAIHOM010000144.1"/>
</dbReference>
<dbReference type="SUPFAM" id="SSF53335">
    <property type="entry name" value="S-adenosyl-L-methionine-dependent methyltransferases"/>
    <property type="match status" value="1"/>
</dbReference>
<evidence type="ECO:0000313" key="1">
    <source>
        <dbReference type="EMBL" id="MCW6038509.1"/>
    </source>
</evidence>
<dbReference type="GO" id="GO:0032259">
    <property type="term" value="P:methylation"/>
    <property type="evidence" value="ECO:0007669"/>
    <property type="project" value="UniProtKB-KW"/>
</dbReference>
<dbReference type="Proteomes" id="UP001526426">
    <property type="component" value="Unassembled WGS sequence"/>
</dbReference>
<comment type="caution">
    <text evidence="1">The sequence shown here is derived from an EMBL/GenBank/DDBJ whole genome shotgun (WGS) entry which is preliminary data.</text>
</comment>
<proteinExistence type="predicted"/>